<reference evidence="3" key="1">
    <citation type="journal article" date="2012" name="Nat. Biotechnol.">
        <title>Reference genome sequence of the model plant Setaria.</title>
        <authorList>
            <person name="Bennetzen J.L."/>
            <person name="Schmutz J."/>
            <person name="Wang H."/>
            <person name="Percifield R."/>
            <person name="Hawkins J."/>
            <person name="Pontaroli A.C."/>
            <person name="Estep M."/>
            <person name="Feng L."/>
            <person name="Vaughn J.N."/>
            <person name="Grimwood J."/>
            <person name="Jenkins J."/>
            <person name="Barry K."/>
            <person name="Lindquist E."/>
            <person name="Hellsten U."/>
            <person name="Deshpande S."/>
            <person name="Wang X."/>
            <person name="Wu X."/>
            <person name="Mitros T."/>
            <person name="Triplett J."/>
            <person name="Yang X."/>
            <person name="Ye C.Y."/>
            <person name="Mauro-Herrera M."/>
            <person name="Wang L."/>
            <person name="Li P."/>
            <person name="Sharma M."/>
            <person name="Sharma R."/>
            <person name="Ronald P.C."/>
            <person name="Panaud O."/>
            <person name="Kellogg E.A."/>
            <person name="Brutnell T.P."/>
            <person name="Doust A.N."/>
            <person name="Tuskan G.A."/>
            <person name="Rokhsar D."/>
            <person name="Devos K.M."/>
        </authorList>
    </citation>
    <scope>NUCLEOTIDE SEQUENCE [LARGE SCALE GENOMIC DNA]</scope>
    <source>
        <strain evidence="3">Yugu1</strain>
    </source>
</reference>
<keyword evidence="1" id="KW-0732">Signal</keyword>
<protein>
    <recommendedName>
        <fullName evidence="2">Kazal-like domain-containing protein</fullName>
    </recommendedName>
</protein>
<proteinExistence type="predicted"/>
<dbReference type="AlphaFoldDB" id="A0A368QTW6"/>
<evidence type="ECO:0000313" key="3">
    <source>
        <dbReference type="EMBL" id="RCV21407.1"/>
    </source>
</evidence>
<evidence type="ECO:0000256" key="1">
    <source>
        <dbReference type="SAM" id="SignalP"/>
    </source>
</evidence>
<feature type="signal peptide" evidence="1">
    <location>
        <begin position="1"/>
        <end position="29"/>
    </location>
</feature>
<dbReference type="InterPro" id="IPR002350">
    <property type="entry name" value="Kazal_dom"/>
</dbReference>
<gene>
    <name evidence="3" type="ORF">SETIT_4G137300v2</name>
</gene>
<organism evidence="3">
    <name type="scientific">Setaria italica</name>
    <name type="common">Foxtail millet</name>
    <name type="synonym">Panicum italicum</name>
    <dbReference type="NCBI Taxonomy" id="4555"/>
    <lineage>
        <taxon>Eukaryota</taxon>
        <taxon>Viridiplantae</taxon>
        <taxon>Streptophyta</taxon>
        <taxon>Embryophyta</taxon>
        <taxon>Tracheophyta</taxon>
        <taxon>Spermatophyta</taxon>
        <taxon>Magnoliopsida</taxon>
        <taxon>Liliopsida</taxon>
        <taxon>Poales</taxon>
        <taxon>Poaceae</taxon>
        <taxon>PACMAD clade</taxon>
        <taxon>Panicoideae</taxon>
        <taxon>Panicodae</taxon>
        <taxon>Paniceae</taxon>
        <taxon>Cenchrinae</taxon>
        <taxon>Setaria</taxon>
    </lineage>
</organism>
<dbReference type="OrthoDB" id="707467at2759"/>
<evidence type="ECO:0000259" key="2">
    <source>
        <dbReference type="PROSITE" id="PS00282"/>
    </source>
</evidence>
<feature type="domain" description="Kazal-like" evidence="2">
    <location>
        <begin position="56"/>
        <end position="79"/>
    </location>
</feature>
<sequence length="90" mass="9125">MASGAASSLKVATITVVCIMLVLSSFAASQLICSQCDQMCSSSTGGCTSSFCGSACGNATSPGCLSCKQAYYNKCKNLCMNYCVANCVNG</sequence>
<dbReference type="PROSITE" id="PS00282">
    <property type="entry name" value="KAZAL_1"/>
    <property type="match status" value="1"/>
</dbReference>
<feature type="chain" id="PRO_5016719988" description="Kazal-like domain-containing protein" evidence="1">
    <location>
        <begin position="30"/>
        <end position="90"/>
    </location>
</feature>
<accession>A0A368QTW6</accession>
<name>A0A368QTW6_SETIT</name>
<dbReference type="EMBL" id="CM003531">
    <property type="protein sequence ID" value="RCV21407.1"/>
    <property type="molecule type" value="Genomic_DNA"/>
</dbReference>
<reference evidence="3" key="2">
    <citation type="submission" date="2015-07" db="EMBL/GenBank/DDBJ databases">
        <authorList>
            <person name="Noorani M."/>
        </authorList>
    </citation>
    <scope>NUCLEOTIDE SEQUENCE</scope>
    <source>
        <strain evidence="3">Yugu1</strain>
    </source>
</reference>